<sequence length="270" mass="28693">MPPESNKPNKRAQARERAAAAYAAEQAKAKRKRQYLIGGLVLVIIAAAVGIGIAVQHHVNQVNSSPANGKLIYPAGTVDGGLAIPYGSNENAKTTLTIYEDFRCPYCKEAESMFKPIYTSYADAGKIKVRFHIVNLIDQNDGGTGSIQAGNAAACAQDVGNAKFKAYHDVLFANQPNESDDAFASNPTLISYAKQVSGLVSSSFESCVNSGKYQPWVVKNYDALKTAENGSVSTPDYLINGTRYQLTTQSASVQEAAFTAALDKAIAAAG</sequence>
<feature type="transmembrane region" description="Helical" evidence="6">
    <location>
        <begin position="35"/>
        <end position="55"/>
    </location>
</feature>
<dbReference type="AlphaFoldDB" id="A0A941E4V6"/>
<dbReference type="RefSeq" id="WP_212516326.1">
    <property type="nucleotide sequence ID" value="NZ_JAGSOH010000004.1"/>
</dbReference>
<keyword evidence="6" id="KW-0472">Membrane</keyword>
<dbReference type="Proteomes" id="UP000676325">
    <property type="component" value="Unassembled WGS sequence"/>
</dbReference>
<comment type="similarity">
    <text evidence="1">Belongs to the thioredoxin family. DsbA subfamily.</text>
</comment>
<keyword evidence="2" id="KW-0732">Signal</keyword>
<dbReference type="GO" id="GO:0016491">
    <property type="term" value="F:oxidoreductase activity"/>
    <property type="evidence" value="ECO:0007669"/>
    <property type="project" value="UniProtKB-KW"/>
</dbReference>
<proteinExistence type="inferred from homology"/>
<dbReference type="Pfam" id="PF13462">
    <property type="entry name" value="Thioredoxin_4"/>
    <property type="match status" value="1"/>
</dbReference>
<feature type="domain" description="Thioredoxin-like fold" evidence="7">
    <location>
        <begin position="89"/>
        <end position="253"/>
    </location>
</feature>
<dbReference type="Gene3D" id="3.40.30.10">
    <property type="entry name" value="Glutaredoxin"/>
    <property type="match status" value="1"/>
</dbReference>
<keyword evidence="5" id="KW-0676">Redox-active center</keyword>
<dbReference type="PANTHER" id="PTHR13887:SF14">
    <property type="entry name" value="DISULFIDE BOND FORMATION PROTEIN D"/>
    <property type="match status" value="1"/>
</dbReference>
<evidence type="ECO:0000259" key="7">
    <source>
        <dbReference type="Pfam" id="PF13462"/>
    </source>
</evidence>
<evidence type="ECO:0000256" key="1">
    <source>
        <dbReference type="ARBA" id="ARBA00005791"/>
    </source>
</evidence>
<keyword evidence="9" id="KW-1185">Reference proteome</keyword>
<reference evidence="8" key="1">
    <citation type="submission" date="2021-04" db="EMBL/GenBank/DDBJ databases">
        <title>Genome based classification of Actinospica acidithermotolerans sp. nov., an actinobacterium isolated from an Indonesian hot spring.</title>
        <authorList>
            <person name="Kusuma A.B."/>
            <person name="Putra K.E."/>
            <person name="Nafisah S."/>
            <person name="Loh J."/>
            <person name="Nouioui I."/>
            <person name="Goodfellow M."/>
        </authorList>
    </citation>
    <scope>NUCLEOTIDE SEQUENCE</scope>
    <source>
        <strain evidence="8">MGRD01-02</strain>
    </source>
</reference>
<evidence type="ECO:0000256" key="5">
    <source>
        <dbReference type="ARBA" id="ARBA00023284"/>
    </source>
</evidence>
<name>A0A941E4V6_9ACTN</name>
<evidence type="ECO:0000256" key="3">
    <source>
        <dbReference type="ARBA" id="ARBA00023002"/>
    </source>
</evidence>
<evidence type="ECO:0000256" key="6">
    <source>
        <dbReference type="SAM" id="Phobius"/>
    </source>
</evidence>
<keyword evidence="4" id="KW-1015">Disulfide bond</keyword>
<dbReference type="CDD" id="cd02972">
    <property type="entry name" value="DsbA_family"/>
    <property type="match status" value="1"/>
</dbReference>
<dbReference type="EMBL" id="JAGSOH010000004">
    <property type="protein sequence ID" value="MBR7825166.1"/>
    <property type="molecule type" value="Genomic_DNA"/>
</dbReference>
<dbReference type="SUPFAM" id="SSF52833">
    <property type="entry name" value="Thioredoxin-like"/>
    <property type="match status" value="1"/>
</dbReference>
<accession>A0A941E4V6</accession>
<dbReference type="InterPro" id="IPR036249">
    <property type="entry name" value="Thioredoxin-like_sf"/>
</dbReference>
<dbReference type="InterPro" id="IPR012336">
    <property type="entry name" value="Thioredoxin-like_fold"/>
</dbReference>
<keyword evidence="3" id="KW-0560">Oxidoreductase</keyword>
<evidence type="ECO:0000256" key="4">
    <source>
        <dbReference type="ARBA" id="ARBA00023157"/>
    </source>
</evidence>
<organism evidence="8 9">
    <name type="scientific">Actinospica acidithermotolerans</name>
    <dbReference type="NCBI Taxonomy" id="2828514"/>
    <lineage>
        <taxon>Bacteria</taxon>
        <taxon>Bacillati</taxon>
        <taxon>Actinomycetota</taxon>
        <taxon>Actinomycetes</taxon>
        <taxon>Catenulisporales</taxon>
        <taxon>Actinospicaceae</taxon>
        <taxon>Actinospica</taxon>
    </lineage>
</organism>
<gene>
    <name evidence="8" type="ORF">KDK95_02525</name>
</gene>
<protein>
    <submittedName>
        <fullName evidence="8">Thioredoxin domain-containing protein</fullName>
    </submittedName>
</protein>
<keyword evidence="6" id="KW-1133">Transmembrane helix</keyword>
<keyword evidence="6" id="KW-0812">Transmembrane</keyword>
<evidence type="ECO:0000313" key="8">
    <source>
        <dbReference type="EMBL" id="MBR7825166.1"/>
    </source>
</evidence>
<comment type="caution">
    <text evidence="8">The sequence shown here is derived from an EMBL/GenBank/DDBJ whole genome shotgun (WGS) entry which is preliminary data.</text>
</comment>
<evidence type="ECO:0000313" key="9">
    <source>
        <dbReference type="Proteomes" id="UP000676325"/>
    </source>
</evidence>
<dbReference type="PANTHER" id="PTHR13887">
    <property type="entry name" value="GLUTATHIONE S-TRANSFERASE KAPPA"/>
    <property type="match status" value="1"/>
</dbReference>
<evidence type="ECO:0000256" key="2">
    <source>
        <dbReference type="ARBA" id="ARBA00022729"/>
    </source>
</evidence>